<dbReference type="AlphaFoldDB" id="A0A494XFX2"/>
<proteinExistence type="predicted"/>
<sequence length="134" mass="14749">MSASARMDTPTSADGYVRVPAARLTALTLNPIWAAADEDVLLQAWDAGMPACRAGYCEWVDQVWHPPITLGWCWFVDPRHTYRLLPQSVAGNVMIVGPKGYDIGPAQTVQCLEDWICTLSWGQHINALAAHTDL</sequence>
<dbReference type="Proteomes" id="UP000280434">
    <property type="component" value="Unassembled WGS sequence"/>
</dbReference>
<gene>
    <name evidence="1" type="ORF">D7S89_16765</name>
</gene>
<dbReference type="Gene3D" id="3.10.450.610">
    <property type="match status" value="1"/>
</dbReference>
<protein>
    <submittedName>
        <fullName evidence="1">DUF4902 domain-containing protein</fullName>
    </submittedName>
</protein>
<dbReference type="OrthoDB" id="6921559at2"/>
<dbReference type="InterPro" id="IPR032598">
    <property type="entry name" value="RsaM-like"/>
</dbReference>
<organism evidence="1 2">
    <name type="scientific">Trinickia fusca</name>
    <dbReference type="NCBI Taxonomy" id="2419777"/>
    <lineage>
        <taxon>Bacteria</taxon>
        <taxon>Pseudomonadati</taxon>
        <taxon>Pseudomonadota</taxon>
        <taxon>Betaproteobacteria</taxon>
        <taxon>Burkholderiales</taxon>
        <taxon>Burkholderiaceae</taxon>
        <taxon>Trinickia</taxon>
    </lineage>
</organism>
<reference evidence="1 2" key="1">
    <citation type="submission" date="2018-10" db="EMBL/GenBank/DDBJ databases">
        <title>Paraburkholderia sp. 7MK8-2, isolated from soil.</title>
        <authorList>
            <person name="Gao Z.-H."/>
            <person name="Qiu L.-H."/>
        </authorList>
    </citation>
    <scope>NUCLEOTIDE SEQUENCE [LARGE SCALE GENOMIC DNA]</scope>
    <source>
        <strain evidence="1 2">7MK8-2</strain>
    </source>
</reference>
<evidence type="ECO:0000313" key="1">
    <source>
        <dbReference type="EMBL" id="RKP46994.1"/>
    </source>
</evidence>
<evidence type="ECO:0000313" key="2">
    <source>
        <dbReference type="Proteomes" id="UP000280434"/>
    </source>
</evidence>
<dbReference type="Pfam" id="PF16245">
    <property type="entry name" value="DUF4902"/>
    <property type="match status" value="1"/>
</dbReference>
<name>A0A494XFX2_9BURK</name>
<keyword evidence="2" id="KW-1185">Reference proteome</keyword>
<accession>A0A494XFX2</accession>
<dbReference type="EMBL" id="RBZV01000006">
    <property type="protein sequence ID" value="RKP46994.1"/>
    <property type="molecule type" value="Genomic_DNA"/>
</dbReference>
<comment type="caution">
    <text evidence="1">The sequence shown here is derived from an EMBL/GenBank/DDBJ whole genome shotgun (WGS) entry which is preliminary data.</text>
</comment>